<protein>
    <submittedName>
        <fullName evidence="1">Guanylate kinase</fullName>
    </submittedName>
</protein>
<keyword evidence="2" id="KW-1185">Reference proteome</keyword>
<keyword evidence="1" id="KW-0418">Kinase</keyword>
<keyword evidence="1" id="KW-0808">Transferase</keyword>
<evidence type="ECO:0000313" key="1">
    <source>
        <dbReference type="EMBL" id="RXZ69552.1"/>
    </source>
</evidence>
<name>A0A4Q2L034_9MICO</name>
<proteinExistence type="predicted"/>
<accession>A0A4Q2L034</accession>
<gene>
    <name evidence="1" type="ORF">ESP51_11580</name>
</gene>
<dbReference type="GO" id="GO:0016301">
    <property type="term" value="F:kinase activity"/>
    <property type="evidence" value="ECO:0007669"/>
    <property type="project" value="UniProtKB-KW"/>
</dbReference>
<dbReference type="EMBL" id="SDPN01000020">
    <property type="protein sequence ID" value="RXZ69552.1"/>
    <property type="molecule type" value="Genomic_DNA"/>
</dbReference>
<evidence type="ECO:0000313" key="2">
    <source>
        <dbReference type="Proteomes" id="UP000293865"/>
    </source>
</evidence>
<comment type="caution">
    <text evidence="1">The sequence shown here is derived from an EMBL/GenBank/DDBJ whole genome shotgun (WGS) entry which is preliminary data.</text>
</comment>
<sequence length="38" mass="3915">MPERVSVSPSAPPEVDRVAASRAAVAARRARAAVKADV</sequence>
<feature type="non-terminal residue" evidence="1">
    <location>
        <position position="38"/>
    </location>
</feature>
<reference evidence="1 2" key="1">
    <citation type="submission" date="2019-01" db="EMBL/GenBank/DDBJ databases">
        <title>Agromyces.</title>
        <authorList>
            <person name="Li J."/>
        </authorList>
    </citation>
    <scope>NUCLEOTIDE SEQUENCE [LARGE SCALE GENOMIC DNA]</scope>
    <source>
        <strain evidence="1 2">DSM 15934</strain>
    </source>
</reference>
<dbReference type="AlphaFoldDB" id="A0A4Q2L034"/>
<organism evidence="1 2">
    <name type="scientific">Agromyces albus</name>
    <dbReference type="NCBI Taxonomy" id="205332"/>
    <lineage>
        <taxon>Bacteria</taxon>
        <taxon>Bacillati</taxon>
        <taxon>Actinomycetota</taxon>
        <taxon>Actinomycetes</taxon>
        <taxon>Micrococcales</taxon>
        <taxon>Microbacteriaceae</taxon>
        <taxon>Agromyces</taxon>
    </lineage>
</organism>
<dbReference type="Proteomes" id="UP000293865">
    <property type="component" value="Unassembled WGS sequence"/>
</dbReference>